<gene>
    <name evidence="1" type="ORF">QFC20_000339</name>
</gene>
<organism evidence="1 2">
    <name type="scientific">Naganishia adeliensis</name>
    <dbReference type="NCBI Taxonomy" id="92952"/>
    <lineage>
        <taxon>Eukaryota</taxon>
        <taxon>Fungi</taxon>
        <taxon>Dikarya</taxon>
        <taxon>Basidiomycota</taxon>
        <taxon>Agaricomycotina</taxon>
        <taxon>Tremellomycetes</taxon>
        <taxon>Filobasidiales</taxon>
        <taxon>Filobasidiaceae</taxon>
        <taxon>Naganishia</taxon>
    </lineage>
</organism>
<sequence length="1170" mass="128359">MAIKKVPEDRYVIEEKPFKDRAPDGSEVVTPIDYGAPNPNGFEVDNLYLDMNGIVHPCTHPEGRPAPETEEEMMVEVFKYTERVVNMARPRKVLMMAIDGVAPRAKMNQQRSRRFRAAQEAQEKEESKQESMKLFEGEKRAAFGLTFRSFCQSVWQSFAEGGGKYTEEEKEKLKKKGWDTNAITPGTPFMDLLAASLRYWVSFKLNNDPGWKNLKVIISDASVPGEGEHKIMDWIRRERSYPEYDANTSHVIYGLDADLIMLALATHEPYFKVLREDVFHQTARDRGCRICGQEGHYAAQCNGAKKIKADAHDIKSAPVEEKPFIFLDVSILREYLAVELDLRTSTPFDLERALDDWVFLIFFVGNDFLPHLPSLEIREGAIDTLLAIWKREFDNMGGYVTNHGQVDLEKAQYILTGLANAEDDIFRRRKESEDRQNANSKRRRDEDRSRGGPQHIKFEEKEEKGKMQLNGVEMVAVNAPAPAPAHSSLPSKPTHSVVPPAQAAVARLPGSGSSASEVVTTKRGISVIGGSAQSILDSRRANRMASINANLSAAEALKRELEGATAEAAPSTETQAVPVEEFKMEGDDEGAGGEPDEYVEVVSSAVADPDTPRGKKRKAVEQTPLPGDAPVPQGDNDADGDDDGEDDDAEGEDDDDVEAPPNPEADQPLPKKAKLQVNPDGTVEYDDTVMLWEPGCRERYYRQKFGVELSDVEFRKSVVKSYLEGLSWVLHYYYQGTPSWQWFYPYHYAPFAADMDNIQQYDIKFNIGAPFQPFEQLMGVFPAASKTHLPEPFHPLMTDNDSPIIDFYPEDFDIDMNGKKMAWQGVALLPFIEQDRLLSAIRSKQDQLTEDEKRRNSHGVNVMVIMDENPLYQQFCKLYTKKRPTEPVEIDGKLSFGVFGSVLPDPTCIPGSTLDTPIPGIEECPDLYDNRAISVQYWFPKQLKPHKSILLPGVRPPRPILDDYDKDKVRSSGGNGGGRRRGGYGGGGGHNNGYNSPGMGTPNSRGSPYSTPSYSPAPGRGGYSGRGRGDYGTPSRGGFNNNGGGRGGYNASGYSAGGMGGAAAYNSFAGAPPRPTYAAPPNPYGGGSYGAPSAGAGYGYQAGLGGSGSYAPPVNTFNPYGGNVAPVNPYGAPTMPYAGAGSGYGSRGGRGASSNRGGNYGGYGYGSRGR</sequence>
<dbReference type="Proteomes" id="UP001230649">
    <property type="component" value="Unassembled WGS sequence"/>
</dbReference>
<protein>
    <submittedName>
        <fullName evidence="1">Uncharacterized protein</fullName>
    </submittedName>
</protein>
<accession>A0ACC2X1C3</accession>
<proteinExistence type="predicted"/>
<evidence type="ECO:0000313" key="2">
    <source>
        <dbReference type="Proteomes" id="UP001230649"/>
    </source>
</evidence>
<keyword evidence="2" id="KW-1185">Reference proteome</keyword>
<evidence type="ECO:0000313" key="1">
    <source>
        <dbReference type="EMBL" id="KAJ9117195.1"/>
    </source>
</evidence>
<name>A0ACC2X1C3_9TREE</name>
<reference evidence="1" key="1">
    <citation type="submission" date="2023-04" db="EMBL/GenBank/DDBJ databases">
        <title>Draft Genome sequencing of Naganishia species isolated from polar environments using Oxford Nanopore Technology.</title>
        <authorList>
            <person name="Leo P."/>
            <person name="Venkateswaran K."/>
        </authorList>
    </citation>
    <scope>NUCLEOTIDE SEQUENCE</scope>
    <source>
        <strain evidence="1">MNA-CCFEE 5262</strain>
    </source>
</reference>
<dbReference type="EMBL" id="JASBWS010000002">
    <property type="protein sequence ID" value="KAJ9117195.1"/>
    <property type="molecule type" value="Genomic_DNA"/>
</dbReference>
<comment type="caution">
    <text evidence="1">The sequence shown here is derived from an EMBL/GenBank/DDBJ whole genome shotgun (WGS) entry which is preliminary data.</text>
</comment>